<proteinExistence type="predicted"/>
<accession>A0A0F7L393</accession>
<name>A0A0F7L393_9VIRU</name>
<dbReference type="EMBL" id="KR029588">
    <property type="protein sequence ID" value="AKH47039.1"/>
    <property type="molecule type" value="Genomic_DNA"/>
</dbReference>
<reference evidence="1" key="2">
    <citation type="submission" date="2015-03" db="EMBL/GenBank/DDBJ databases">
        <authorList>
            <person name="Chow C.-E.T."/>
            <person name="Winget D.M."/>
            <person name="White R.A.III."/>
            <person name="Hallam S.J."/>
            <person name="Suttle C.A."/>
        </authorList>
    </citation>
    <scope>NUCLEOTIDE SEQUENCE</scope>
    <source>
        <strain evidence="1">Anoxic2_4</strain>
    </source>
</reference>
<evidence type="ECO:0000313" key="1">
    <source>
        <dbReference type="EMBL" id="AKH47039.1"/>
    </source>
</evidence>
<protein>
    <submittedName>
        <fullName evidence="1">Uncharacterized protein</fullName>
    </submittedName>
</protein>
<sequence>MSSLKITFKGFVCPSNNAKSTSLIPIPQASTGTVLAVCAGMSCLRKFALASALSNDVENSFKEP</sequence>
<organism evidence="1">
    <name type="scientific">uncultured marine virus</name>
    <dbReference type="NCBI Taxonomy" id="186617"/>
    <lineage>
        <taxon>Viruses</taxon>
        <taxon>environmental samples</taxon>
    </lineage>
</organism>
<reference evidence="1" key="1">
    <citation type="journal article" date="2015" name="Front. Microbiol.">
        <title>Combining genomic sequencing methods to explore viral diversity and reveal potential virus-host interactions.</title>
        <authorList>
            <person name="Chow C.E."/>
            <person name="Winget D.M."/>
            <person name="White R.A.III."/>
            <person name="Hallam S.J."/>
            <person name="Suttle C.A."/>
        </authorList>
    </citation>
    <scope>NUCLEOTIDE SEQUENCE</scope>
    <source>
        <strain evidence="1">Anoxic2_4</strain>
    </source>
</reference>